<dbReference type="PANTHER" id="PTHR42648">
    <property type="entry name" value="TRANSPOSASE, PUTATIVE-RELATED"/>
    <property type="match status" value="1"/>
</dbReference>
<dbReference type="GO" id="GO:0004190">
    <property type="term" value="F:aspartic-type endopeptidase activity"/>
    <property type="evidence" value="ECO:0007669"/>
    <property type="project" value="UniProtKB-KW"/>
</dbReference>
<keyword evidence="22" id="KW-1185">Reference proteome</keyword>
<feature type="region of interest" description="Disordered" evidence="18">
    <location>
        <begin position="229"/>
        <end position="317"/>
    </location>
</feature>
<evidence type="ECO:0000256" key="6">
    <source>
        <dbReference type="ARBA" id="ARBA00022723"/>
    </source>
</evidence>
<feature type="region of interest" description="Disordered" evidence="18">
    <location>
        <begin position="934"/>
        <end position="1032"/>
    </location>
</feature>
<dbReference type="STRING" id="1806994.A0A507BS82"/>
<dbReference type="GeneID" id="42007517"/>
<feature type="compositionally biased region" description="Basic and acidic residues" evidence="18">
    <location>
        <begin position="986"/>
        <end position="1006"/>
    </location>
</feature>
<organism evidence="21 22">
    <name type="scientific">Synchytrium microbalum</name>
    <dbReference type="NCBI Taxonomy" id="1806994"/>
    <lineage>
        <taxon>Eukaryota</taxon>
        <taxon>Fungi</taxon>
        <taxon>Fungi incertae sedis</taxon>
        <taxon>Chytridiomycota</taxon>
        <taxon>Chytridiomycota incertae sedis</taxon>
        <taxon>Chytridiomycetes</taxon>
        <taxon>Synchytriales</taxon>
        <taxon>Synchytriaceae</taxon>
        <taxon>Synchytrium</taxon>
    </lineage>
</organism>
<dbReference type="GO" id="GO:0004519">
    <property type="term" value="F:endonuclease activity"/>
    <property type="evidence" value="ECO:0007669"/>
    <property type="project" value="UniProtKB-KW"/>
</dbReference>
<feature type="compositionally biased region" description="Basic residues" evidence="18">
    <location>
        <begin position="269"/>
        <end position="291"/>
    </location>
</feature>
<dbReference type="InterPro" id="IPR025724">
    <property type="entry name" value="GAG-pre-integrase_dom"/>
</dbReference>
<dbReference type="PROSITE" id="PS50158">
    <property type="entry name" value="ZF_CCHC"/>
    <property type="match status" value="1"/>
</dbReference>
<dbReference type="Pfam" id="PF22936">
    <property type="entry name" value="Pol_BBD"/>
    <property type="match status" value="1"/>
</dbReference>
<dbReference type="InterPro" id="IPR013103">
    <property type="entry name" value="RVT_2"/>
</dbReference>
<dbReference type="GO" id="GO:0005634">
    <property type="term" value="C:nucleus"/>
    <property type="evidence" value="ECO:0007669"/>
    <property type="project" value="UniProtKB-ARBA"/>
</dbReference>
<evidence type="ECO:0000256" key="18">
    <source>
        <dbReference type="SAM" id="MobiDB-lite"/>
    </source>
</evidence>
<dbReference type="GO" id="GO:0003964">
    <property type="term" value="F:RNA-directed DNA polymerase activity"/>
    <property type="evidence" value="ECO:0007669"/>
    <property type="project" value="UniProtKB-KW"/>
</dbReference>
<dbReference type="SUPFAM" id="SSF57756">
    <property type="entry name" value="Retrovirus zinc finger-like domains"/>
    <property type="match status" value="1"/>
</dbReference>
<keyword evidence="4" id="KW-0548">Nucleotidyltransferase</keyword>
<dbReference type="Pfam" id="PF00665">
    <property type="entry name" value="rve"/>
    <property type="match status" value="1"/>
</dbReference>
<comment type="catalytic activity">
    <reaction evidence="14">
        <text>DNA(n) + a 2'-deoxyribonucleoside 5'-triphosphate = DNA(n+1) + diphosphate</text>
        <dbReference type="Rhea" id="RHEA:22508"/>
        <dbReference type="Rhea" id="RHEA-COMP:17339"/>
        <dbReference type="Rhea" id="RHEA-COMP:17340"/>
        <dbReference type="ChEBI" id="CHEBI:33019"/>
        <dbReference type="ChEBI" id="CHEBI:61560"/>
        <dbReference type="ChEBI" id="CHEBI:173112"/>
        <dbReference type="EC" id="2.7.7.49"/>
    </reaction>
</comment>
<feature type="region of interest" description="Disordered" evidence="18">
    <location>
        <begin position="52"/>
        <end position="80"/>
    </location>
</feature>
<evidence type="ECO:0000256" key="1">
    <source>
        <dbReference type="ARBA" id="ARBA00022578"/>
    </source>
</evidence>
<keyword evidence="9" id="KW-0378">Hydrolase</keyword>
<keyword evidence="3" id="KW-0808">Transferase</keyword>
<evidence type="ECO:0000256" key="10">
    <source>
        <dbReference type="ARBA" id="ARBA00022918"/>
    </source>
</evidence>
<dbReference type="SUPFAM" id="SSF53098">
    <property type="entry name" value="Ribonuclease H-like"/>
    <property type="match status" value="1"/>
</dbReference>
<feature type="compositionally biased region" description="Polar residues" evidence="18">
    <location>
        <begin position="1020"/>
        <end position="1032"/>
    </location>
</feature>
<keyword evidence="2" id="KW-0645">Protease</keyword>
<evidence type="ECO:0000256" key="5">
    <source>
        <dbReference type="ARBA" id="ARBA00022722"/>
    </source>
</evidence>
<evidence type="ECO:0000256" key="12">
    <source>
        <dbReference type="ARBA" id="ARBA00032154"/>
    </source>
</evidence>
<feature type="compositionally biased region" description="Low complexity" evidence="18">
    <location>
        <begin position="55"/>
        <end position="80"/>
    </location>
</feature>
<dbReference type="GO" id="GO:0003676">
    <property type="term" value="F:nucleic acid binding"/>
    <property type="evidence" value="ECO:0007669"/>
    <property type="project" value="InterPro"/>
</dbReference>
<keyword evidence="6" id="KW-0479">Metal-binding</keyword>
<feature type="compositionally biased region" description="Polar residues" evidence="18">
    <location>
        <begin position="970"/>
        <end position="983"/>
    </location>
</feature>
<name>A0A507BS82_9FUNG</name>
<evidence type="ECO:0000313" key="21">
    <source>
        <dbReference type="EMBL" id="TPX30019.1"/>
    </source>
</evidence>
<gene>
    <name evidence="21" type="ORF">SmJEL517_g06294</name>
</gene>
<sequence>MSPQDNDMSSEFKSKNYNVRNELNESGSNWLDWSNDVIVELRRRQLKKYIDHENPPATNAPAPATSASAAPPATGATATPATAPVAIDEQAMKDTAFSILWATTHTHHHRGHIDASPKAFWDALKNNFEMISKATAPMTKKNWEDIKIKDFDRIISYNQAIQRVKAELAALPEPPEHLYSDAALLLKTFDGFPDGSDIFRRLLEGNSNYNTYAKVISYLVTCESQSNTHGQDVFGRPLKPKGPTTADTRTTDEKGKAPPATFATDGRGRGRGRGRGPGRGKRGQRGNYRSRGRGDSQRGRGRGGHSRGNSSSPGRRDISQDLCYKCGVKGHHKNACPSHRSKTQEDRYDDADMDYEAAPYNPRQAARPPASNNYAEQGGADNYHIPGTIPSIFMIEVYNESIIDVEIPDVEIYNTLPVALHHALLDSGSTHSIFSDKSLFENYREVSDGLVKTIAGYKYIFVGEGTVTLHLWSPLRDKPIILRVKNAKYAPKSTQNILAIKDIHKSSYSFHQPASGLPYISTDYDKEWQFPVNLDHRGLPVIDITNVEIRIEDNTPISAYVDDSEPYHIWHSRLGHLSPTTMRSMIHNQATRDLPLRIFQTRRSTHSNCSTCDISKMTRAKFGTAPRKDYQILERIDVDIQGPISPKSMGCGYALVVIDYRTRKSVVTLMDTRSKAMASILSSIFRLQGPFPTNRIQTIRLDNAAEFKSQDFQDYCSANGITLEYSTPYVPQQNGIAEAFNKKVSTVARSLLLASNLPIECWGHAMLHANTLISVWPMSALNEQSPDEAYYGYKPSVSHFKVFGSAVFTPIPNSMKTKFERTRRLAIYVGADRTQNIQVLDPETGRLYTARSKDCRFNESIYPTLLKKPSYFITSNQGTLTSAFTPKSTEDYDASLAEGHLQRILQLKASNIYHPISVTYNPPTKRTTSQMVPILLPSQPSPTPAAPSQTTQESQDDVLESPKKRRRSQKGTQESTDIESNQPLGEVEKKRETKRQTALRERKESQKGTSSTSDAAGSTVANHALSTDDNPTSVAQCRKSLEWHAWNQAIQAELQSLRGRQVFSEPMELPKNQKAIGFRWVFVKKFKDGKVVRYKARLVAQGFNQRPGFDVFATYSPVLDQPTYRLLLALARTLDFAMDNMDVITAYLYGDLHETIYMKLPDGMSSPKHIRNPVVKITKSLYGLRQSGRQWYNKLATELTRHGYKTTTIDPCVFFKKTSLGRVITSVYVDDINVFGDTSAQIAAKQELKSSFQMTDLGTLRSCIGISVEHLESGVFIHQSTLIQNILTKFGMDKCMRTRRNPLEVRKLGLDIYGPRMKTELPLSMHHPYSSAIGSLSYLANTTRPDISFAVNLLARHTHDPTIRHWHGIKHVLRYLKFTMDWGLLYSKKRWDIVGFADAGYLSDFASGKSQSGYVFTVNGTAFCWRSTKQTIVATSTTQSEIIALYEAAKEITWIRTFMKELRQGLELPIQQPPTVIFEDNSACIKQITSGFIKSDATKHVSPKFYYTTELIDQGEIEVRPISSTDNLADLFTKTLAAPRHLELCHKIGLRSLCELQGKPRKHVSFNLHTTSH</sequence>
<feature type="domain" description="CCHC-type" evidence="19">
    <location>
        <begin position="323"/>
        <end position="338"/>
    </location>
</feature>
<dbReference type="InterPro" id="IPR012337">
    <property type="entry name" value="RNaseH-like_sf"/>
</dbReference>
<dbReference type="InterPro" id="IPR039537">
    <property type="entry name" value="Retrotran_Ty1/copia-like"/>
</dbReference>
<dbReference type="InterPro" id="IPR036397">
    <property type="entry name" value="RNaseH_sf"/>
</dbReference>
<comment type="caution">
    <text evidence="21">The sequence shown here is derived from an EMBL/GenBank/DDBJ whole genome shotgun (WGS) entry which is preliminary data.</text>
</comment>
<keyword evidence="21" id="KW-0239">DNA-directed DNA polymerase</keyword>
<evidence type="ECO:0000256" key="4">
    <source>
        <dbReference type="ARBA" id="ARBA00022695"/>
    </source>
</evidence>
<dbReference type="EMBL" id="QEAO01000122">
    <property type="protein sequence ID" value="TPX30019.1"/>
    <property type="molecule type" value="Genomic_DNA"/>
</dbReference>
<keyword evidence="7" id="KW-0064">Aspartyl protease</keyword>
<dbReference type="GO" id="GO:0003887">
    <property type="term" value="F:DNA-directed DNA polymerase activity"/>
    <property type="evidence" value="ECO:0007669"/>
    <property type="project" value="UniProtKB-KW"/>
</dbReference>
<dbReference type="GO" id="GO:0015074">
    <property type="term" value="P:DNA integration"/>
    <property type="evidence" value="ECO:0007669"/>
    <property type="project" value="InterPro"/>
</dbReference>
<evidence type="ECO:0000313" key="22">
    <source>
        <dbReference type="Proteomes" id="UP000319731"/>
    </source>
</evidence>
<feature type="compositionally biased region" description="Low complexity" evidence="18">
    <location>
        <begin position="1008"/>
        <end position="1019"/>
    </location>
</feature>
<evidence type="ECO:0000256" key="2">
    <source>
        <dbReference type="ARBA" id="ARBA00022670"/>
    </source>
</evidence>
<dbReference type="CDD" id="cd09272">
    <property type="entry name" value="RNase_HI_RT_Ty1"/>
    <property type="match status" value="1"/>
</dbReference>
<evidence type="ECO:0000259" key="20">
    <source>
        <dbReference type="PROSITE" id="PS50994"/>
    </source>
</evidence>
<reference evidence="21 22" key="1">
    <citation type="journal article" date="2019" name="Sci. Rep.">
        <title>Comparative genomics of chytrid fungi reveal insights into the obligate biotrophic and pathogenic lifestyle of Synchytrium endobioticum.</title>
        <authorList>
            <person name="van de Vossenberg B.T.L.H."/>
            <person name="Warris S."/>
            <person name="Nguyen H.D.T."/>
            <person name="van Gent-Pelzer M.P.E."/>
            <person name="Joly D.L."/>
            <person name="van de Geest H.C."/>
            <person name="Bonants P.J.M."/>
            <person name="Smith D.S."/>
            <person name="Levesque C.A."/>
            <person name="van der Lee T.A.J."/>
        </authorList>
    </citation>
    <scope>NUCLEOTIDE SEQUENCE [LARGE SCALE GENOMIC DNA]</scope>
    <source>
        <strain evidence="21 22">JEL517</strain>
    </source>
</reference>
<evidence type="ECO:0000256" key="14">
    <source>
        <dbReference type="ARBA" id="ARBA00048173"/>
    </source>
</evidence>
<evidence type="ECO:0000256" key="9">
    <source>
        <dbReference type="ARBA" id="ARBA00022801"/>
    </source>
</evidence>
<comment type="catalytic activity">
    <reaction evidence="15">
        <text>DNA(n) + a 2'-deoxyribonucleoside 5'-triphosphate = DNA(n+1) + diphosphate</text>
        <dbReference type="Rhea" id="RHEA:22508"/>
        <dbReference type="Rhea" id="RHEA-COMP:17339"/>
        <dbReference type="Rhea" id="RHEA-COMP:17340"/>
        <dbReference type="ChEBI" id="CHEBI:33019"/>
        <dbReference type="ChEBI" id="CHEBI:61560"/>
        <dbReference type="ChEBI" id="CHEBI:173112"/>
        <dbReference type="EC" id="2.7.7.7"/>
    </reaction>
</comment>
<evidence type="ECO:0000256" key="16">
    <source>
        <dbReference type="ARBA" id="ARBA00057243"/>
    </source>
</evidence>
<proteinExistence type="predicted"/>
<evidence type="ECO:0000256" key="7">
    <source>
        <dbReference type="ARBA" id="ARBA00022750"/>
    </source>
</evidence>
<keyword evidence="10" id="KW-0695">RNA-directed DNA polymerase</keyword>
<keyword evidence="8" id="KW-0255">Endonuclease</keyword>
<evidence type="ECO:0000256" key="3">
    <source>
        <dbReference type="ARBA" id="ARBA00022679"/>
    </source>
</evidence>
<dbReference type="PROSITE" id="PS00141">
    <property type="entry name" value="ASP_PROTEASE"/>
    <property type="match status" value="1"/>
</dbReference>
<dbReference type="Proteomes" id="UP000319731">
    <property type="component" value="Unassembled WGS sequence"/>
</dbReference>
<evidence type="ECO:0000256" key="11">
    <source>
        <dbReference type="ARBA" id="ARBA00030524"/>
    </source>
</evidence>
<keyword evidence="17" id="KW-0863">Zinc-finger</keyword>
<dbReference type="RefSeq" id="XP_031021805.1">
    <property type="nucleotide sequence ID" value="XM_031172220.1"/>
</dbReference>
<dbReference type="InterPro" id="IPR001584">
    <property type="entry name" value="Integrase_cat-core"/>
</dbReference>
<dbReference type="OrthoDB" id="3344688at2759"/>
<keyword evidence="1" id="KW-0815">Transposition</keyword>
<feature type="region of interest" description="Disordered" evidence="18">
    <location>
        <begin position="360"/>
        <end position="379"/>
    </location>
</feature>
<dbReference type="InterPro" id="IPR043502">
    <property type="entry name" value="DNA/RNA_pol_sf"/>
</dbReference>
<dbReference type="InterPro" id="IPR054722">
    <property type="entry name" value="PolX-like_BBD"/>
</dbReference>
<dbReference type="Gene3D" id="3.30.420.10">
    <property type="entry name" value="Ribonuclease H-like superfamily/Ribonuclease H"/>
    <property type="match status" value="1"/>
</dbReference>
<dbReference type="InterPro" id="IPR001878">
    <property type="entry name" value="Znf_CCHC"/>
</dbReference>
<dbReference type="SUPFAM" id="SSF56672">
    <property type="entry name" value="DNA/RNA polymerases"/>
    <property type="match status" value="1"/>
</dbReference>
<feature type="domain" description="Integrase catalytic" evidence="20">
    <location>
        <begin position="622"/>
        <end position="794"/>
    </location>
</feature>
<accession>A0A507BS82</accession>
<dbReference type="InterPro" id="IPR001969">
    <property type="entry name" value="Aspartic_peptidase_AS"/>
</dbReference>
<dbReference type="PROSITE" id="PS50994">
    <property type="entry name" value="INTEGRASE"/>
    <property type="match status" value="1"/>
</dbReference>
<dbReference type="InterPro" id="IPR036875">
    <property type="entry name" value="Znf_CCHC_sf"/>
</dbReference>
<protein>
    <recommendedName>
        <fullName evidence="11">Gag-Pol-p199</fullName>
    </recommendedName>
    <alternativeName>
        <fullName evidence="12">TY1A-TY1B</fullName>
    </alternativeName>
    <alternativeName>
        <fullName evidence="13">p190</fullName>
    </alternativeName>
</protein>
<keyword evidence="5" id="KW-0540">Nuclease</keyword>
<dbReference type="GO" id="GO:0032196">
    <property type="term" value="P:transposition"/>
    <property type="evidence" value="ECO:0007669"/>
    <property type="project" value="UniProtKB-KW"/>
</dbReference>
<dbReference type="Pfam" id="PF07727">
    <property type="entry name" value="RVT_2"/>
    <property type="match status" value="1"/>
</dbReference>
<evidence type="ECO:0000256" key="13">
    <source>
        <dbReference type="ARBA" id="ARBA00033113"/>
    </source>
</evidence>
<evidence type="ECO:0000259" key="19">
    <source>
        <dbReference type="PROSITE" id="PS50158"/>
    </source>
</evidence>
<evidence type="ECO:0000256" key="8">
    <source>
        <dbReference type="ARBA" id="ARBA00022759"/>
    </source>
</evidence>
<evidence type="ECO:0000256" key="15">
    <source>
        <dbReference type="ARBA" id="ARBA00049244"/>
    </source>
</evidence>
<dbReference type="GO" id="GO:0008270">
    <property type="term" value="F:zinc ion binding"/>
    <property type="evidence" value="ECO:0007669"/>
    <property type="project" value="UniProtKB-KW"/>
</dbReference>
<evidence type="ECO:0000256" key="17">
    <source>
        <dbReference type="PROSITE-ProRule" id="PRU00047"/>
    </source>
</evidence>
<keyword evidence="17" id="KW-0862">Zinc</keyword>
<comment type="function">
    <text evidence="16">Capsid protein (CA) is the structural component of the virus-like particle (VLP), forming the shell that encapsulates the retrotransposons dimeric RNA genome. The particles are assembled from trimer-clustered units and there are holes in the capsid shells that allow for the diffusion of macromolecules. CA also has nucleocapsid-like chaperone activity, promoting primer tRNA(i)-Met annealing to the multipartite primer-binding site (PBS), dimerization of Ty1 RNA and initiation of reverse transcription.</text>
</comment>
<dbReference type="GO" id="GO:0006508">
    <property type="term" value="P:proteolysis"/>
    <property type="evidence" value="ECO:0007669"/>
    <property type="project" value="UniProtKB-KW"/>
</dbReference>
<dbReference type="Pfam" id="PF13976">
    <property type="entry name" value="gag_pre-integrs"/>
    <property type="match status" value="1"/>
</dbReference>
<dbReference type="PANTHER" id="PTHR42648:SF25">
    <property type="entry name" value="RNA-DIRECTED DNA POLYMERASE"/>
    <property type="match status" value="1"/>
</dbReference>